<reference evidence="2" key="1">
    <citation type="submission" date="2021-12" db="EMBL/GenBank/DDBJ databases">
        <title>Convergent genome expansion in fungi linked to evolution of root-endophyte symbiosis.</title>
        <authorList>
            <consortium name="DOE Joint Genome Institute"/>
            <person name="Ke Y.-H."/>
            <person name="Bonito G."/>
            <person name="Liao H.-L."/>
            <person name="Looney B."/>
            <person name="Rojas-Flechas A."/>
            <person name="Nash J."/>
            <person name="Hameed K."/>
            <person name="Schadt C."/>
            <person name="Martin F."/>
            <person name="Crous P.W."/>
            <person name="Miettinen O."/>
            <person name="Magnuson J.K."/>
            <person name="Labbe J."/>
            <person name="Jacobson D."/>
            <person name="Doktycz M.J."/>
            <person name="Veneault-Fourrey C."/>
            <person name="Kuo A."/>
            <person name="Mondo S."/>
            <person name="Calhoun S."/>
            <person name="Riley R."/>
            <person name="Ohm R."/>
            <person name="LaButti K."/>
            <person name="Andreopoulos B."/>
            <person name="Pangilinan J."/>
            <person name="Nolan M."/>
            <person name="Tritt A."/>
            <person name="Clum A."/>
            <person name="Lipzen A."/>
            <person name="Daum C."/>
            <person name="Barry K."/>
            <person name="Grigoriev I.V."/>
            <person name="Vilgalys R."/>
        </authorList>
    </citation>
    <scope>NUCLEOTIDE SEQUENCE</scope>
    <source>
        <strain evidence="2">PMI_201</strain>
    </source>
</reference>
<proteinExistence type="predicted"/>
<organism evidence="2 3">
    <name type="scientific">Talaromyces proteolyticus</name>
    <dbReference type="NCBI Taxonomy" id="1131652"/>
    <lineage>
        <taxon>Eukaryota</taxon>
        <taxon>Fungi</taxon>
        <taxon>Dikarya</taxon>
        <taxon>Ascomycota</taxon>
        <taxon>Pezizomycotina</taxon>
        <taxon>Eurotiomycetes</taxon>
        <taxon>Eurotiomycetidae</taxon>
        <taxon>Eurotiales</taxon>
        <taxon>Trichocomaceae</taxon>
        <taxon>Talaromyces</taxon>
        <taxon>Talaromyces sect. Bacilispori</taxon>
    </lineage>
</organism>
<evidence type="ECO:0000313" key="3">
    <source>
        <dbReference type="Proteomes" id="UP001201262"/>
    </source>
</evidence>
<dbReference type="AlphaFoldDB" id="A0AAD4KUY8"/>
<sequence>MEYIQESLFPYLRAHSYTLLKKTISTLPASATAHLTTLRSAYLEPYLVQPLASLLSLSSSDLVSVAIMLLALYISLRILDYARRVVMFWVMFVVRLCFWAGVLGVGVYVYNVGVERAVTEAGWIWGVVQGFIEDFVADVEGKGQPRAAGYAYQNQRGGRRRW</sequence>
<feature type="transmembrane region" description="Helical" evidence="1">
    <location>
        <begin position="86"/>
        <end position="110"/>
    </location>
</feature>
<evidence type="ECO:0000256" key="1">
    <source>
        <dbReference type="SAM" id="Phobius"/>
    </source>
</evidence>
<accession>A0AAD4KUY8</accession>
<evidence type="ECO:0000313" key="2">
    <source>
        <dbReference type="EMBL" id="KAH8697311.1"/>
    </source>
</evidence>
<dbReference type="Pfam" id="PF12716">
    <property type="entry name" value="Apq12"/>
    <property type="match status" value="1"/>
</dbReference>
<dbReference type="EMBL" id="JAJTJA010000006">
    <property type="protein sequence ID" value="KAH8697311.1"/>
    <property type="molecule type" value="Genomic_DNA"/>
</dbReference>
<dbReference type="GeneID" id="70250681"/>
<protein>
    <submittedName>
        <fullName evidence="2">Nuclear pore assembly and biogenesis-domain-containing protein</fullName>
    </submittedName>
</protein>
<comment type="caution">
    <text evidence="2">The sequence shown here is derived from an EMBL/GenBank/DDBJ whole genome shotgun (WGS) entry which is preliminary data.</text>
</comment>
<name>A0AAD4KUY8_9EURO</name>
<keyword evidence="1" id="KW-0472">Membrane</keyword>
<dbReference type="RefSeq" id="XP_046072012.1">
    <property type="nucleotide sequence ID" value="XM_046220394.1"/>
</dbReference>
<keyword evidence="3" id="KW-1185">Reference proteome</keyword>
<dbReference type="InterPro" id="IPR024316">
    <property type="entry name" value="APQ12"/>
</dbReference>
<feature type="transmembrane region" description="Helical" evidence="1">
    <location>
        <begin position="51"/>
        <end position="74"/>
    </location>
</feature>
<keyword evidence="1" id="KW-1133">Transmembrane helix</keyword>
<keyword evidence="1" id="KW-0812">Transmembrane</keyword>
<gene>
    <name evidence="2" type="ORF">BGW36DRAFT_427277</name>
</gene>
<dbReference type="Proteomes" id="UP001201262">
    <property type="component" value="Unassembled WGS sequence"/>
</dbReference>